<dbReference type="EMBL" id="SRHE01000181">
    <property type="protein sequence ID" value="TWW09777.1"/>
    <property type="molecule type" value="Genomic_DNA"/>
</dbReference>
<keyword evidence="3" id="KW-1185">Reference proteome</keyword>
<feature type="compositionally biased region" description="Polar residues" evidence="1">
    <location>
        <begin position="355"/>
        <end position="368"/>
    </location>
</feature>
<comment type="caution">
    <text evidence="2">The sequence shown here is derived from an EMBL/GenBank/DDBJ whole genome shotgun (WGS) entry which is preliminary data.</text>
</comment>
<protein>
    <submittedName>
        <fullName evidence="2">Uncharacterized protein</fullName>
    </submittedName>
</protein>
<evidence type="ECO:0000313" key="2">
    <source>
        <dbReference type="EMBL" id="TWW09777.1"/>
    </source>
</evidence>
<proteinExistence type="predicted"/>
<dbReference type="Proteomes" id="UP000321083">
    <property type="component" value="Unassembled WGS sequence"/>
</dbReference>
<organism evidence="2 3">
    <name type="scientific">Planctomyces bekefii</name>
    <dbReference type="NCBI Taxonomy" id="1653850"/>
    <lineage>
        <taxon>Bacteria</taxon>
        <taxon>Pseudomonadati</taxon>
        <taxon>Planctomycetota</taxon>
        <taxon>Planctomycetia</taxon>
        <taxon>Planctomycetales</taxon>
        <taxon>Planctomycetaceae</taxon>
        <taxon>Planctomyces</taxon>
    </lineage>
</organism>
<name>A0A5C6M6C8_9PLAN</name>
<reference evidence="2 3" key="2">
    <citation type="submission" date="2019-08" db="EMBL/GenBank/DDBJ databases">
        <authorList>
            <person name="Henke P."/>
        </authorList>
    </citation>
    <scope>NUCLEOTIDE SEQUENCE [LARGE SCALE GENOMIC DNA]</scope>
    <source>
        <strain evidence="2">Phe10_nw2017</strain>
    </source>
</reference>
<sequence length="416" mass="44229">MLNSTREKYLAIIAAVCLLAAVGWESCSALVFQPLAGLEQELQVAETAVENGSFEELRLMHAVRQLKQLRSTSLPADPGQAIAVYQAWLIQQLEAAGLQTPSVSPVQAIPDEALGHRLPFSVECTGSAAAIADFIDRFSSAQLLHRMTSLQITSISMGVDDSLQLAVSIEAIALPDAPAMDSIPTNTGTTDPDSTLLAALTENNIFTGQMAEIIPDPPITNEPLTPLEPIASVDTPNAETPAPAESLPESQPLGMTAAEACRFTGSILSGKSRRAWFVDLRSGDIYWAGRNQLLAIPDLPLPILAVGDDMVIVEYCADPRIIQLGDSIVRPAVLPADLAALARPATPIPRRNPETPENNGLQPETANNEPEAAPDRFPQPESAPSRDSSTQPSPTSTPIPRTAPSALPRPSTSVLR</sequence>
<feature type="region of interest" description="Disordered" evidence="1">
    <location>
        <begin position="345"/>
        <end position="416"/>
    </location>
</feature>
<evidence type="ECO:0000256" key="1">
    <source>
        <dbReference type="SAM" id="MobiDB-lite"/>
    </source>
</evidence>
<gene>
    <name evidence="2" type="ORF">E3A20_10950</name>
</gene>
<evidence type="ECO:0000313" key="3">
    <source>
        <dbReference type="Proteomes" id="UP000321083"/>
    </source>
</evidence>
<reference evidence="2 3" key="1">
    <citation type="submission" date="2019-08" db="EMBL/GenBank/DDBJ databases">
        <title>100 year-old enigma solved: identification of Planctomyces bekefii, the type genus and species of the phylum Planctomycetes.</title>
        <authorList>
            <person name="Svetlana D.N."/>
            <person name="Overmann J."/>
        </authorList>
    </citation>
    <scope>NUCLEOTIDE SEQUENCE [LARGE SCALE GENOMIC DNA]</scope>
    <source>
        <strain evidence="2">Phe10_nw2017</strain>
    </source>
</reference>
<dbReference type="AlphaFoldDB" id="A0A5C6M6C8"/>
<accession>A0A5C6M6C8</accession>
<feature type="compositionally biased region" description="Low complexity" evidence="1">
    <location>
        <begin position="385"/>
        <end position="405"/>
    </location>
</feature>